<dbReference type="EMBL" id="CP036273">
    <property type="protein sequence ID" value="QDU21571.1"/>
    <property type="molecule type" value="Genomic_DNA"/>
</dbReference>
<evidence type="ECO:0000256" key="6">
    <source>
        <dbReference type="ARBA" id="ARBA00022989"/>
    </source>
</evidence>
<name>A0A517XVN5_9BACT</name>
<dbReference type="InterPro" id="IPR029044">
    <property type="entry name" value="Nucleotide-diphossugar_trans"/>
</dbReference>
<evidence type="ECO:0000256" key="4">
    <source>
        <dbReference type="ARBA" id="ARBA00022692"/>
    </source>
</evidence>
<feature type="domain" description="Glycosyltransferase 2-like" evidence="9">
    <location>
        <begin position="8"/>
        <end position="169"/>
    </location>
</feature>
<dbReference type="GO" id="GO:0005886">
    <property type="term" value="C:plasma membrane"/>
    <property type="evidence" value="ECO:0007669"/>
    <property type="project" value="TreeGrafter"/>
</dbReference>
<dbReference type="RefSeq" id="WP_202920189.1">
    <property type="nucleotide sequence ID" value="NZ_CP036273.1"/>
</dbReference>
<dbReference type="InterPro" id="IPR050256">
    <property type="entry name" value="Glycosyltransferase_2"/>
</dbReference>
<keyword evidence="4 8" id="KW-0812">Transmembrane</keyword>
<proteinExistence type="predicted"/>
<dbReference type="CDD" id="cd04187">
    <property type="entry name" value="DPM1_like_bac"/>
    <property type="match status" value="1"/>
</dbReference>
<protein>
    <submittedName>
        <fullName evidence="10">Undecaprenyl-phosphate 4-deoxy-4-formamido-L-arabinose transferase</fullName>
        <ecNumber evidence="10">2.4.2.53</ecNumber>
    </submittedName>
</protein>
<evidence type="ECO:0000256" key="1">
    <source>
        <dbReference type="ARBA" id="ARBA00022475"/>
    </source>
</evidence>
<gene>
    <name evidence="10" type="primary">arnC_5</name>
    <name evidence="10" type="ORF">ETAA1_35410</name>
</gene>
<dbReference type="Proteomes" id="UP000319576">
    <property type="component" value="Chromosome"/>
</dbReference>
<keyword evidence="11" id="KW-1185">Reference proteome</keyword>
<dbReference type="InterPro" id="IPR001173">
    <property type="entry name" value="Glyco_trans_2-like"/>
</dbReference>
<dbReference type="AlphaFoldDB" id="A0A517XVN5"/>
<dbReference type="SUPFAM" id="SSF53448">
    <property type="entry name" value="Nucleotide-diphospho-sugar transferases"/>
    <property type="match status" value="1"/>
</dbReference>
<evidence type="ECO:0000256" key="2">
    <source>
        <dbReference type="ARBA" id="ARBA00022676"/>
    </source>
</evidence>
<evidence type="ECO:0000313" key="11">
    <source>
        <dbReference type="Proteomes" id="UP000319576"/>
    </source>
</evidence>
<feature type="transmembrane region" description="Helical" evidence="8">
    <location>
        <begin position="235"/>
        <end position="256"/>
    </location>
</feature>
<evidence type="ECO:0000256" key="5">
    <source>
        <dbReference type="ARBA" id="ARBA00022985"/>
    </source>
</evidence>
<dbReference type="PANTHER" id="PTHR48090">
    <property type="entry name" value="UNDECAPRENYL-PHOSPHATE 4-DEOXY-4-FORMAMIDO-L-ARABINOSE TRANSFERASE-RELATED"/>
    <property type="match status" value="1"/>
</dbReference>
<evidence type="ECO:0000259" key="9">
    <source>
        <dbReference type="Pfam" id="PF00535"/>
    </source>
</evidence>
<dbReference type="KEGG" id="uli:ETAA1_35410"/>
<evidence type="ECO:0000313" key="10">
    <source>
        <dbReference type="EMBL" id="QDU21571.1"/>
    </source>
</evidence>
<dbReference type="GO" id="GO:0009103">
    <property type="term" value="P:lipopolysaccharide biosynthetic process"/>
    <property type="evidence" value="ECO:0007669"/>
    <property type="project" value="UniProtKB-KW"/>
</dbReference>
<evidence type="ECO:0000256" key="3">
    <source>
        <dbReference type="ARBA" id="ARBA00022679"/>
    </source>
</evidence>
<keyword evidence="7 8" id="KW-0472">Membrane</keyword>
<organism evidence="10 11">
    <name type="scientific">Urbifossiella limnaea</name>
    <dbReference type="NCBI Taxonomy" id="2528023"/>
    <lineage>
        <taxon>Bacteria</taxon>
        <taxon>Pseudomonadati</taxon>
        <taxon>Planctomycetota</taxon>
        <taxon>Planctomycetia</taxon>
        <taxon>Gemmatales</taxon>
        <taxon>Gemmataceae</taxon>
        <taxon>Urbifossiella</taxon>
    </lineage>
</organism>
<keyword evidence="2 10" id="KW-0328">Glycosyltransferase</keyword>
<evidence type="ECO:0000256" key="7">
    <source>
        <dbReference type="ARBA" id="ARBA00023136"/>
    </source>
</evidence>
<dbReference type="GO" id="GO:0099621">
    <property type="term" value="F:undecaprenyl-phosphate 4-deoxy-4-formamido-L-arabinose transferase activity"/>
    <property type="evidence" value="ECO:0007669"/>
    <property type="project" value="UniProtKB-EC"/>
</dbReference>
<keyword evidence="6 8" id="KW-1133">Transmembrane helix</keyword>
<reference evidence="10 11" key="1">
    <citation type="submission" date="2019-02" db="EMBL/GenBank/DDBJ databases">
        <title>Deep-cultivation of Planctomycetes and their phenomic and genomic characterization uncovers novel biology.</title>
        <authorList>
            <person name="Wiegand S."/>
            <person name="Jogler M."/>
            <person name="Boedeker C."/>
            <person name="Pinto D."/>
            <person name="Vollmers J."/>
            <person name="Rivas-Marin E."/>
            <person name="Kohn T."/>
            <person name="Peeters S.H."/>
            <person name="Heuer A."/>
            <person name="Rast P."/>
            <person name="Oberbeckmann S."/>
            <person name="Bunk B."/>
            <person name="Jeske O."/>
            <person name="Meyerdierks A."/>
            <person name="Storesund J.E."/>
            <person name="Kallscheuer N."/>
            <person name="Luecker S."/>
            <person name="Lage O.M."/>
            <person name="Pohl T."/>
            <person name="Merkel B.J."/>
            <person name="Hornburger P."/>
            <person name="Mueller R.-W."/>
            <person name="Bruemmer F."/>
            <person name="Labrenz M."/>
            <person name="Spormann A.M."/>
            <person name="Op den Camp H."/>
            <person name="Overmann J."/>
            <person name="Amann R."/>
            <person name="Jetten M.S.M."/>
            <person name="Mascher T."/>
            <person name="Medema M.H."/>
            <person name="Devos D.P."/>
            <person name="Kaster A.-K."/>
            <person name="Ovreas L."/>
            <person name="Rohde M."/>
            <person name="Galperin M.Y."/>
            <person name="Jogler C."/>
        </authorList>
    </citation>
    <scope>NUCLEOTIDE SEQUENCE [LARGE SCALE GENOMIC DNA]</scope>
    <source>
        <strain evidence="10 11">ETA_A1</strain>
    </source>
</reference>
<keyword evidence="1" id="KW-1003">Cell membrane</keyword>
<keyword evidence="3 10" id="KW-0808">Transferase</keyword>
<evidence type="ECO:0000256" key="8">
    <source>
        <dbReference type="SAM" id="Phobius"/>
    </source>
</evidence>
<keyword evidence="5" id="KW-0448">Lipopolysaccharide biosynthesis</keyword>
<sequence length="322" mass="35210">MSDSPLLSLVVPVLNERESLGPLHAEISEVAATLGRPVEVIFIDDGSTDGSWGIVLKLAEVDPRVRGIRFRRNFGKAAALAAGFRAARGADVVTMDADLQDDPHEIPRFLDALQNKDVVSGWKQVRHDPWHKVFPSRVFNAMVSRLTGVPLHDHNCGMKAYRREVFREVKLYGELHRFIPVLAAARGFTVGELVIQHRPRKFGYSKYGFRRFAKGFLDLVTVKFLTGFGHRPQHLLGNFGLFPIGVGFLGLFLLAVNAVVRVVSDHTVGASSATQTVVAILSVGLLLFGAQLVIAGLLAELIVDRGPEDLEPYCVAETAGVA</sequence>
<dbReference type="PANTHER" id="PTHR48090:SF3">
    <property type="entry name" value="UNDECAPRENYL-PHOSPHATE 4-DEOXY-4-FORMAMIDO-L-ARABINOSE TRANSFERASE"/>
    <property type="match status" value="1"/>
</dbReference>
<feature type="transmembrane region" description="Helical" evidence="8">
    <location>
        <begin position="276"/>
        <end position="299"/>
    </location>
</feature>
<accession>A0A517XVN5</accession>
<dbReference type="Pfam" id="PF00535">
    <property type="entry name" value="Glycos_transf_2"/>
    <property type="match status" value="1"/>
</dbReference>
<dbReference type="EC" id="2.4.2.53" evidence="10"/>
<dbReference type="Gene3D" id="3.90.550.10">
    <property type="entry name" value="Spore Coat Polysaccharide Biosynthesis Protein SpsA, Chain A"/>
    <property type="match status" value="1"/>
</dbReference>